<feature type="region of interest" description="Disordered" evidence="1">
    <location>
        <begin position="204"/>
        <end position="255"/>
    </location>
</feature>
<dbReference type="InterPro" id="IPR040233">
    <property type="entry name" value="CCD97-like_C"/>
</dbReference>
<sequence>MHGVDSPPLASLEALVAPRPRPERTPAQLAQIRVQNRRREYLVRNPDYFKSSEHELADPLLHDFLIRRFQTPAEREAEGRQKGYARVLEGSLLRGEERLAKMAQASQTNNMSRDSSAPAQSSIYLPMEGVEPAPQQPLETETYLADMSSGFSSLAAEMALPAKTKEGGREQWEAYLRDRFIRGEDDDFEYSLVDNDDDFDVLERQDEEEAWFDADDPNWASDEADSSRPGSSDQDQNSKGPVERILNGETGIQDF</sequence>
<evidence type="ECO:0000313" key="4">
    <source>
        <dbReference type="Proteomes" id="UP001285441"/>
    </source>
</evidence>
<protein>
    <submittedName>
        <fullName evidence="3">Coiled-coil domain-containing protein-domain-containing protein</fullName>
    </submittedName>
</protein>
<proteinExistence type="predicted"/>
<feature type="region of interest" description="Disordered" evidence="1">
    <location>
        <begin position="1"/>
        <end position="27"/>
    </location>
</feature>
<dbReference type="EMBL" id="JAULSW010000008">
    <property type="protein sequence ID" value="KAK3372040.1"/>
    <property type="molecule type" value="Genomic_DNA"/>
</dbReference>
<dbReference type="Pfam" id="PF09747">
    <property type="entry name" value="CCD97-like_C"/>
    <property type="match status" value="1"/>
</dbReference>
<name>A0AAE0K9C6_9PEZI</name>
<organism evidence="3 4">
    <name type="scientific">Podospora didyma</name>
    <dbReference type="NCBI Taxonomy" id="330526"/>
    <lineage>
        <taxon>Eukaryota</taxon>
        <taxon>Fungi</taxon>
        <taxon>Dikarya</taxon>
        <taxon>Ascomycota</taxon>
        <taxon>Pezizomycotina</taxon>
        <taxon>Sordariomycetes</taxon>
        <taxon>Sordariomycetidae</taxon>
        <taxon>Sordariales</taxon>
        <taxon>Podosporaceae</taxon>
        <taxon>Podospora</taxon>
    </lineage>
</organism>
<gene>
    <name evidence="3" type="ORF">B0H63DRAFT_526898</name>
</gene>
<dbReference type="PANTHER" id="PTHR31840">
    <property type="entry name" value="COILED-COIL DOMAIN-CONTAINING PROTEIN 97"/>
    <property type="match status" value="1"/>
</dbReference>
<feature type="compositionally biased region" description="Acidic residues" evidence="1">
    <location>
        <begin position="204"/>
        <end position="216"/>
    </location>
</feature>
<reference evidence="3" key="1">
    <citation type="journal article" date="2023" name="Mol. Phylogenet. Evol.">
        <title>Genome-scale phylogeny and comparative genomics of the fungal order Sordariales.</title>
        <authorList>
            <person name="Hensen N."/>
            <person name="Bonometti L."/>
            <person name="Westerberg I."/>
            <person name="Brannstrom I.O."/>
            <person name="Guillou S."/>
            <person name="Cros-Aarteil S."/>
            <person name="Calhoun S."/>
            <person name="Haridas S."/>
            <person name="Kuo A."/>
            <person name="Mondo S."/>
            <person name="Pangilinan J."/>
            <person name="Riley R."/>
            <person name="LaButti K."/>
            <person name="Andreopoulos B."/>
            <person name="Lipzen A."/>
            <person name="Chen C."/>
            <person name="Yan M."/>
            <person name="Daum C."/>
            <person name="Ng V."/>
            <person name="Clum A."/>
            <person name="Steindorff A."/>
            <person name="Ohm R.A."/>
            <person name="Martin F."/>
            <person name="Silar P."/>
            <person name="Natvig D.O."/>
            <person name="Lalanne C."/>
            <person name="Gautier V."/>
            <person name="Ament-Velasquez S.L."/>
            <person name="Kruys A."/>
            <person name="Hutchinson M.I."/>
            <person name="Powell A.J."/>
            <person name="Barry K."/>
            <person name="Miller A.N."/>
            <person name="Grigoriev I.V."/>
            <person name="Debuchy R."/>
            <person name="Gladieux P."/>
            <person name="Hiltunen Thoren M."/>
            <person name="Johannesson H."/>
        </authorList>
    </citation>
    <scope>NUCLEOTIDE SEQUENCE</scope>
    <source>
        <strain evidence="3">CBS 232.78</strain>
    </source>
</reference>
<feature type="compositionally biased region" description="Polar residues" evidence="1">
    <location>
        <begin position="228"/>
        <end position="239"/>
    </location>
</feature>
<reference evidence="3" key="2">
    <citation type="submission" date="2023-06" db="EMBL/GenBank/DDBJ databases">
        <authorList>
            <consortium name="Lawrence Berkeley National Laboratory"/>
            <person name="Haridas S."/>
            <person name="Hensen N."/>
            <person name="Bonometti L."/>
            <person name="Westerberg I."/>
            <person name="Brannstrom I.O."/>
            <person name="Guillou S."/>
            <person name="Cros-Aarteil S."/>
            <person name="Calhoun S."/>
            <person name="Kuo A."/>
            <person name="Mondo S."/>
            <person name="Pangilinan J."/>
            <person name="Riley R."/>
            <person name="LaButti K."/>
            <person name="Andreopoulos B."/>
            <person name="Lipzen A."/>
            <person name="Chen C."/>
            <person name="Yanf M."/>
            <person name="Daum C."/>
            <person name="Ng V."/>
            <person name="Clum A."/>
            <person name="Steindorff A."/>
            <person name="Ohm R."/>
            <person name="Martin F."/>
            <person name="Silar P."/>
            <person name="Natvig D."/>
            <person name="Lalanne C."/>
            <person name="Gautier V."/>
            <person name="Ament-velasquez S.L."/>
            <person name="Kruys A."/>
            <person name="Hutchinson M.I."/>
            <person name="Powell A.J."/>
            <person name="Barry K."/>
            <person name="Miller A.N."/>
            <person name="Grigoriev I.V."/>
            <person name="Debuchy R."/>
            <person name="Gladieux P."/>
            <person name="Thoren M.H."/>
            <person name="Johannesson H."/>
        </authorList>
    </citation>
    <scope>NUCLEOTIDE SEQUENCE</scope>
    <source>
        <strain evidence="3">CBS 232.78</strain>
    </source>
</reference>
<dbReference type="InterPro" id="IPR018613">
    <property type="entry name" value="Ccdc97-like"/>
</dbReference>
<feature type="domain" description="CCD97-like C-terminal" evidence="2">
    <location>
        <begin position="36"/>
        <end position="215"/>
    </location>
</feature>
<dbReference type="AlphaFoldDB" id="A0AAE0K9C6"/>
<dbReference type="Proteomes" id="UP001285441">
    <property type="component" value="Unassembled WGS sequence"/>
</dbReference>
<evidence type="ECO:0000313" key="3">
    <source>
        <dbReference type="EMBL" id="KAK3372040.1"/>
    </source>
</evidence>
<evidence type="ECO:0000259" key="2">
    <source>
        <dbReference type="Pfam" id="PF09747"/>
    </source>
</evidence>
<evidence type="ECO:0000256" key="1">
    <source>
        <dbReference type="SAM" id="MobiDB-lite"/>
    </source>
</evidence>
<dbReference type="PANTHER" id="PTHR31840:SF1">
    <property type="entry name" value="COILED-COIL DOMAIN-CONTAINING PROTEIN 97"/>
    <property type="match status" value="1"/>
</dbReference>
<comment type="caution">
    <text evidence="3">The sequence shown here is derived from an EMBL/GenBank/DDBJ whole genome shotgun (WGS) entry which is preliminary data.</text>
</comment>
<keyword evidence="4" id="KW-1185">Reference proteome</keyword>
<accession>A0AAE0K9C6</accession>